<proteinExistence type="predicted"/>
<dbReference type="GO" id="GO:0016301">
    <property type="term" value="F:kinase activity"/>
    <property type="evidence" value="ECO:0007669"/>
    <property type="project" value="UniProtKB-KW"/>
</dbReference>
<name>A0A158DXI9_9BURK</name>
<keyword evidence="4" id="KW-1185">Reference proteome</keyword>
<dbReference type="Gene3D" id="1.20.80.30">
    <property type="match status" value="1"/>
</dbReference>
<dbReference type="NCBIfam" id="NF004531">
    <property type="entry name" value="PRK05878.1"/>
    <property type="match status" value="1"/>
</dbReference>
<dbReference type="PANTHER" id="PTHR22931">
    <property type="entry name" value="PHOSPHOENOLPYRUVATE DIKINASE-RELATED"/>
    <property type="match status" value="1"/>
</dbReference>
<dbReference type="Proteomes" id="UP000054911">
    <property type="component" value="Unassembled WGS sequence"/>
</dbReference>
<dbReference type="Pfam" id="PF00391">
    <property type="entry name" value="PEP-utilizers"/>
    <property type="match status" value="1"/>
</dbReference>
<dbReference type="GO" id="GO:0050242">
    <property type="term" value="F:pyruvate, phosphate dikinase activity"/>
    <property type="evidence" value="ECO:0007669"/>
    <property type="project" value="InterPro"/>
</dbReference>
<dbReference type="OrthoDB" id="9765468at2"/>
<protein>
    <submittedName>
        <fullName evidence="3">Pyruvate phosphate dikinase</fullName>
    </submittedName>
</protein>
<dbReference type="Gene3D" id="3.50.30.10">
    <property type="entry name" value="Phosphohistidine domain"/>
    <property type="match status" value="1"/>
</dbReference>
<dbReference type="AlphaFoldDB" id="A0A158DXI9"/>
<dbReference type="SUPFAM" id="SSF56059">
    <property type="entry name" value="Glutathione synthetase ATP-binding domain-like"/>
    <property type="match status" value="1"/>
</dbReference>
<dbReference type="EMBL" id="FCOE02000052">
    <property type="protein sequence ID" value="SAK99274.1"/>
    <property type="molecule type" value="Genomic_DNA"/>
</dbReference>
<keyword evidence="3" id="KW-0670">Pyruvate</keyword>
<dbReference type="RefSeq" id="WP_061179834.1">
    <property type="nucleotide sequence ID" value="NZ_FCOE02000052.1"/>
</dbReference>
<dbReference type="Pfam" id="PF01326">
    <property type="entry name" value="PPDK_N"/>
    <property type="match status" value="1"/>
</dbReference>
<dbReference type="Gene3D" id="3.30.470.20">
    <property type="entry name" value="ATP-grasp fold, B domain"/>
    <property type="match status" value="1"/>
</dbReference>
<dbReference type="InterPro" id="IPR015813">
    <property type="entry name" value="Pyrv/PenolPyrv_kinase-like_dom"/>
</dbReference>
<evidence type="ECO:0000259" key="2">
    <source>
        <dbReference type="Pfam" id="PF01326"/>
    </source>
</evidence>
<dbReference type="SUPFAM" id="SSF51621">
    <property type="entry name" value="Phosphoenolpyruvate/pyruvate domain"/>
    <property type="match status" value="1"/>
</dbReference>
<dbReference type="Gene3D" id="3.30.1490.20">
    <property type="entry name" value="ATP-grasp fold, A domain"/>
    <property type="match status" value="1"/>
</dbReference>
<dbReference type="InterPro" id="IPR013815">
    <property type="entry name" value="ATP_grasp_subdomain_1"/>
</dbReference>
<dbReference type="SUPFAM" id="SSF52009">
    <property type="entry name" value="Phosphohistidine domain"/>
    <property type="match status" value="1"/>
</dbReference>
<dbReference type="GO" id="GO:0005524">
    <property type="term" value="F:ATP binding"/>
    <property type="evidence" value="ECO:0007669"/>
    <property type="project" value="InterPro"/>
</dbReference>
<accession>A0A158DXI9</accession>
<feature type="domain" description="PEP-utilising enzyme mobile" evidence="1">
    <location>
        <begin position="422"/>
        <end position="503"/>
    </location>
</feature>
<organism evidence="3 4">
    <name type="scientific">Caballeronia pedi</name>
    <dbReference type="NCBI Taxonomy" id="1777141"/>
    <lineage>
        <taxon>Bacteria</taxon>
        <taxon>Pseudomonadati</taxon>
        <taxon>Pseudomonadota</taxon>
        <taxon>Betaproteobacteria</taxon>
        <taxon>Burkholderiales</taxon>
        <taxon>Burkholderiaceae</taxon>
        <taxon>Caballeronia</taxon>
    </lineage>
</organism>
<dbReference type="InterPro" id="IPR036637">
    <property type="entry name" value="Phosphohistidine_dom_sf"/>
</dbReference>
<dbReference type="InterPro" id="IPR002192">
    <property type="entry name" value="PPDK_AMP/ATP-bd"/>
</dbReference>
<comment type="caution">
    <text evidence="3">The sequence shown here is derived from an EMBL/GenBank/DDBJ whole genome shotgun (WGS) entry which is preliminary data.</text>
</comment>
<evidence type="ECO:0000313" key="4">
    <source>
        <dbReference type="Proteomes" id="UP000054911"/>
    </source>
</evidence>
<reference evidence="3" key="1">
    <citation type="submission" date="2016-01" db="EMBL/GenBank/DDBJ databases">
        <authorList>
            <person name="Peeters C."/>
        </authorList>
    </citation>
    <scope>NUCLEOTIDE SEQUENCE [LARGE SCALE GENOMIC DNA]</scope>
    <source>
        <strain evidence="3">LMG 29323</strain>
    </source>
</reference>
<dbReference type="Gene3D" id="1.10.189.10">
    <property type="entry name" value="Pyruvate Phosphate Dikinase, domain 2"/>
    <property type="match status" value="1"/>
</dbReference>
<dbReference type="STRING" id="1777141.AWB80_07640"/>
<evidence type="ECO:0000259" key="1">
    <source>
        <dbReference type="Pfam" id="PF00391"/>
    </source>
</evidence>
<dbReference type="PANTHER" id="PTHR22931:SF9">
    <property type="entry name" value="PYRUVATE, PHOSPHATE DIKINASE 1, CHLOROPLASTIC"/>
    <property type="match status" value="1"/>
</dbReference>
<evidence type="ECO:0000313" key="3">
    <source>
        <dbReference type="EMBL" id="SAK99274.1"/>
    </source>
</evidence>
<feature type="domain" description="Pyruvate phosphate dikinase AMP/ATP-binding" evidence="2">
    <location>
        <begin position="58"/>
        <end position="286"/>
    </location>
</feature>
<dbReference type="InterPro" id="IPR008279">
    <property type="entry name" value="PEP-util_enz_mobile_dom"/>
</dbReference>
<dbReference type="InterPro" id="IPR010121">
    <property type="entry name" value="Pyruvate_phosphate_dikinase"/>
</dbReference>
<sequence>MAAIKYLWDVDAIDPSDTARFGGKASGLAKMRQMGLPVPPAVVISTDAFKAFHENGGKLPASLSDEIDTAIHLLEQRTGKAFCGTGVPLLLSVRSGAKISMPGMMDTILNLGLDAGSAAEFATACGDHAFVRDTWLRFWAMYADTVLGVDAEAFVPELEEPSAASTGPLAETFAQVESELLSAIHAEAGERPSAVPREQLERAVTAVFESWHSARAKAYRKHHKIPDDLGTAVVIQAMVFGNLDEQSGTGVAFTRDPMTGERRLFGEYLAGHQGEDLVAGTKTPESLSAPSAAIARIADQIRSVGNHLEAMYKDALDIEFTVERGQLHLLQVRAAKRTAAAAVRIAVEMANEGLIDRPTALRRVTEEQLRQLVRPGFVASNLEAADTNGALLLEGVAASPGHATGVAVLDSDRAVERADSGEHVILVRPTTSPLDVRGMLHSQGIVTARGGSASHAAVVARALDKPCVVGCGALEIDEDARTFTVGERRFSEGDEISIDGKTGRIYFGAIELDEAGTSNAYLNQLLRWAEETSGASVWASARMAAELLAIGKRNPTGVGIVPIVDLLIGSGQAAGLIEAVQALSANPTAPASKVEERFLDSVADACKAFLGASHAHPVALRLPRLSGSRARHMVDGWASLEPALLLPLGAPRLMTALLKGVARAAKEVEARSVTVVLPAVSDVLEIAAFKKSVGSSPEVQPAILVQNAALLSELPNASVEGVDIWVDVPELVRTFHGWPDELSFSADVFDKYEAAGNFSHSPLRTLKGFLLSALSQLAVAARDRQWRVVLEMGAAPATEVIGELYALGYRQFSVPPERIEALRLCLGHVAETADAGDEAH</sequence>
<gene>
    <name evidence="3" type="ORF">AWB80_07640</name>
</gene>